<proteinExistence type="predicted"/>
<sequence length="101" mass="11641">MVRDVHQRLLGCRFELAALIEAKKQSKQLNQPQQPPQQLVDNTAQPSTSITTQESSTSGVTNVYKLTRAERKCYQLTRIEDREEDIDPDYMHYLRAIGAYD</sequence>
<accession>A0ABQ7DKG8</accession>
<protein>
    <submittedName>
        <fullName evidence="2">Uncharacterized protein</fullName>
    </submittedName>
</protein>
<evidence type="ECO:0000313" key="2">
    <source>
        <dbReference type="EMBL" id="KAF3578538.1"/>
    </source>
</evidence>
<dbReference type="Proteomes" id="UP000266723">
    <property type="component" value="Unassembled WGS sequence"/>
</dbReference>
<comment type="caution">
    <text evidence="2">The sequence shown here is derived from an EMBL/GenBank/DDBJ whole genome shotgun (WGS) entry which is preliminary data.</text>
</comment>
<keyword evidence="3" id="KW-1185">Reference proteome</keyword>
<feature type="compositionally biased region" description="Low complexity" evidence="1">
    <location>
        <begin position="27"/>
        <end position="38"/>
    </location>
</feature>
<feature type="compositionally biased region" description="Low complexity" evidence="1">
    <location>
        <begin position="47"/>
        <end position="58"/>
    </location>
</feature>
<reference evidence="2 3" key="1">
    <citation type="journal article" date="2020" name="BMC Genomics">
        <title>Intraspecific diversification of the crop wild relative Brassica cretica Lam. using demographic model selection.</title>
        <authorList>
            <person name="Kioukis A."/>
            <person name="Michalopoulou V.A."/>
            <person name="Briers L."/>
            <person name="Pirintsos S."/>
            <person name="Studholme D.J."/>
            <person name="Pavlidis P."/>
            <person name="Sarris P.F."/>
        </authorList>
    </citation>
    <scope>NUCLEOTIDE SEQUENCE [LARGE SCALE GENOMIC DNA]</scope>
    <source>
        <strain evidence="3">cv. PFS-1207/04</strain>
    </source>
</reference>
<evidence type="ECO:0000256" key="1">
    <source>
        <dbReference type="SAM" id="MobiDB-lite"/>
    </source>
</evidence>
<evidence type="ECO:0000313" key="3">
    <source>
        <dbReference type="Proteomes" id="UP000266723"/>
    </source>
</evidence>
<organism evidence="2 3">
    <name type="scientific">Brassica cretica</name>
    <name type="common">Mustard</name>
    <dbReference type="NCBI Taxonomy" id="69181"/>
    <lineage>
        <taxon>Eukaryota</taxon>
        <taxon>Viridiplantae</taxon>
        <taxon>Streptophyta</taxon>
        <taxon>Embryophyta</taxon>
        <taxon>Tracheophyta</taxon>
        <taxon>Spermatophyta</taxon>
        <taxon>Magnoliopsida</taxon>
        <taxon>eudicotyledons</taxon>
        <taxon>Gunneridae</taxon>
        <taxon>Pentapetalae</taxon>
        <taxon>rosids</taxon>
        <taxon>malvids</taxon>
        <taxon>Brassicales</taxon>
        <taxon>Brassicaceae</taxon>
        <taxon>Brassiceae</taxon>
        <taxon>Brassica</taxon>
    </lineage>
</organism>
<gene>
    <name evidence="2" type="ORF">DY000_02035142</name>
</gene>
<dbReference type="EMBL" id="QGKV02000649">
    <property type="protein sequence ID" value="KAF3578538.1"/>
    <property type="molecule type" value="Genomic_DNA"/>
</dbReference>
<feature type="region of interest" description="Disordered" evidence="1">
    <location>
        <begin position="25"/>
        <end position="59"/>
    </location>
</feature>
<name>A0ABQ7DKG8_BRACR</name>